<evidence type="ECO:0000313" key="5">
    <source>
        <dbReference type="Proteomes" id="UP000499080"/>
    </source>
</evidence>
<dbReference type="AlphaFoldDB" id="A0A4Y2IN51"/>
<reference evidence="4 5" key="1">
    <citation type="journal article" date="2019" name="Sci. Rep.">
        <title>Orb-weaving spider Araneus ventricosus genome elucidates the spidroin gene catalogue.</title>
        <authorList>
            <person name="Kono N."/>
            <person name="Nakamura H."/>
            <person name="Ohtoshi R."/>
            <person name="Moran D.A.P."/>
            <person name="Shinohara A."/>
            <person name="Yoshida Y."/>
            <person name="Fujiwara M."/>
            <person name="Mori M."/>
            <person name="Tomita M."/>
            <person name="Arakawa K."/>
        </authorList>
    </citation>
    <scope>NUCLEOTIDE SEQUENCE [LARGE SCALE GENOMIC DNA]</scope>
</reference>
<organism evidence="4 5">
    <name type="scientific">Araneus ventricosus</name>
    <name type="common">Orbweaver spider</name>
    <name type="synonym">Epeira ventricosa</name>
    <dbReference type="NCBI Taxonomy" id="182803"/>
    <lineage>
        <taxon>Eukaryota</taxon>
        <taxon>Metazoa</taxon>
        <taxon>Ecdysozoa</taxon>
        <taxon>Arthropoda</taxon>
        <taxon>Chelicerata</taxon>
        <taxon>Arachnida</taxon>
        <taxon>Araneae</taxon>
        <taxon>Araneomorphae</taxon>
        <taxon>Entelegynae</taxon>
        <taxon>Araneoidea</taxon>
        <taxon>Araneidae</taxon>
        <taxon>Araneus</taxon>
    </lineage>
</organism>
<dbReference type="EC" id="2.7.7.49" evidence="1"/>
<dbReference type="EMBL" id="BGPR01002766">
    <property type="protein sequence ID" value="GBM78619.1"/>
    <property type="molecule type" value="Genomic_DNA"/>
</dbReference>
<dbReference type="GO" id="GO:0003964">
    <property type="term" value="F:RNA-directed DNA polymerase activity"/>
    <property type="evidence" value="ECO:0007669"/>
    <property type="project" value="UniProtKB-EC"/>
</dbReference>
<comment type="caution">
    <text evidence="4">The sequence shown here is derived from an EMBL/GenBank/DDBJ whole genome shotgun (WGS) entry which is preliminary data.</text>
</comment>
<dbReference type="Gene3D" id="1.10.340.70">
    <property type="match status" value="1"/>
</dbReference>
<feature type="compositionally biased region" description="Basic and acidic residues" evidence="2">
    <location>
        <begin position="202"/>
        <end position="217"/>
    </location>
</feature>
<dbReference type="InterPro" id="IPR041588">
    <property type="entry name" value="Integrase_H2C2"/>
</dbReference>
<name>A0A4Y2IN51_ARAVE</name>
<feature type="compositionally biased region" description="Low complexity" evidence="2">
    <location>
        <begin position="229"/>
        <end position="248"/>
    </location>
</feature>
<dbReference type="OrthoDB" id="775972at2759"/>
<feature type="region of interest" description="Disordered" evidence="2">
    <location>
        <begin position="197"/>
        <end position="268"/>
    </location>
</feature>
<accession>A0A4Y2IN51</accession>
<dbReference type="PANTHER" id="PTHR37984:SF9">
    <property type="entry name" value="INTEGRASE CATALYTIC DOMAIN-CONTAINING PROTEIN"/>
    <property type="match status" value="1"/>
</dbReference>
<evidence type="ECO:0000313" key="4">
    <source>
        <dbReference type="EMBL" id="GBM78619.1"/>
    </source>
</evidence>
<feature type="domain" description="Integrase zinc-binding" evidence="3">
    <location>
        <begin position="72"/>
        <end position="124"/>
    </location>
</feature>
<gene>
    <name evidence="4" type="ORF">AVEN_94585_1</name>
</gene>
<dbReference type="InterPro" id="IPR050951">
    <property type="entry name" value="Retrovirus_Pol_polyprotein"/>
</dbReference>
<dbReference type="Proteomes" id="UP000499080">
    <property type="component" value="Unassembled WGS sequence"/>
</dbReference>
<evidence type="ECO:0000256" key="2">
    <source>
        <dbReference type="SAM" id="MobiDB-lite"/>
    </source>
</evidence>
<sequence>MVISTLPATDKILSEIWQAQQEDEVCIQLFNFVQKGWPEKNALPAHLSRYWEYRHSINIQDELLMMNARLIIPESMRLEILKAIHEGHLDITKCRARAKESIWWPGLSTQIQRMISSCDSCSKQQVYHKELMIKSEFPERPWQRVGVDLLKLKGKYRLDYWPKILWEDKSKAPLSYLVEIPRGIILRNRFHLRPSSGQLEYDQDHTTRELPDIRRDSSPVSLSDDMPGTPSLSRSSTTPSTFSAPRSPEQFYRTRSSRTVRPPDRLYN</sequence>
<evidence type="ECO:0000256" key="1">
    <source>
        <dbReference type="ARBA" id="ARBA00012493"/>
    </source>
</evidence>
<dbReference type="PANTHER" id="PTHR37984">
    <property type="entry name" value="PROTEIN CBG26694"/>
    <property type="match status" value="1"/>
</dbReference>
<protein>
    <recommendedName>
        <fullName evidence="1">RNA-directed DNA polymerase</fullName>
        <ecNumber evidence="1">2.7.7.49</ecNumber>
    </recommendedName>
</protein>
<proteinExistence type="predicted"/>
<dbReference type="FunFam" id="1.10.340.70:FF:000003">
    <property type="entry name" value="Protein CBG25708"/>
    <property type="match status" value="1"/>
</dbReference>
<evidence type="ECO:0000259" key="3">
    <source>
        <dbReference type="Pfam" id="PF17921"/>
    </source>
</evidence>
<dbReference type="Pfam" id="PF17921">
    <property type="entry name" value="Integrase_H2C2"/>
    <property type="match status" value="1"/>
</dbReference>
<keyword evidence="5" id="KW-1185">Reference proteome</keyword>